<dbReference type="Pfam" id="PF02687">
    <property type="entry name" value="FtsX"/>
    <property type="match status" value="1"/>
</dbReference>
<keyword evidence="2" id="KW-1003">Cell membrane</keyword>
<evidence type="ECO:0000256" key="4">
    <source>
        <dbReference type="ARBA" id="ARBA00022989"/>
    </source>
</evidence>
<dbReference type="PANTHER" id="PTHR30572">
    <property type="entry name" value="MEMBRANE COMPONENT OF TRANSPORTER-RELATED"/>
    <property type="match status" value="1"/>
</dbReference>
<sequence length="443" mass="47138">MNPTLSSTHASTPLIEAPGTDPHGPGPHALWGARFYLLQECLRSALASIRAHGMRSFLTMLGIIIGVASVVTVISLVQGLSKSISQQFQGLGGNVLTLRADTPIEDALRGKVNRLKLSDLEQLRHRIDGIQDITPTVVAGGRTGADIRNGSHVAYGTMYGTTALYQDVQALYPLHGRFLTESDNLTRRRVVVLGEKLRRDLKLPPNPVGMHIQIAGEWFKVVGVMEPRGEMFGISQDAYLLMPFQTALAVNGVVEEPDLSISFTVSDPDQAAAIQARVVELMRLAHGLKPGQANDFALESADSLRKSFSEISTTITIVVGAVVGISLIVGGVGIMNIMLVSVTERTREIGIAKALGAPRAFILLQFLIEAMLLAVIGGLIGLLIGTGLAHVIAALIPNFPPPTVPWWASLGACGFSGLIGVVFGILPASNAANLTPIDALRHE</sequence>
<gene>
    <name evidence="11" type="ORF">QRD43_22320</name>
</gene>
<dbReference type="Proteomes" id="UP001238603">
    <property type="component" value="Unassembled WGS sequence"/>
</dbReference>
<keyword evidence="4 8" id="KW-1133">Transmembrane helix</keyword>
<feature type="transmembrane region" description="Helical" evidence="8">
    <location>
        <begin position="360"/>
        <end position="384"/>
    </location>
</feature>
<dbReference type="EMBL" id="JASVDS010000011">
    <property type="protein sequence ID" value="MDL5034655.1"/>
    <property type="molecule type" value="Genomic_DNA"/>
</dbReference>
<evidence type="ECO:0000256" key="7">
    <source>
        <dbReference type="SAM" id="MobiDB-lite"/>
    </source>
</evidence>
<dbReference type="InterPro" id="IPR050250">
    <property type="entry name" value="Macrolide_Exporter_MacB"/>
</dbReference>
<evidence type="ECO:0000256" key="3">
    <source>
        <dbReference type="ARBA" id="ARBA00022692"/>
    </source>
</evidence>
<evidence type="ECO:0000256" key="5">
    <source>
        <dbReference type="ARBA" id="ARBA00023136"/>
    </source>
</evidence>
<proteinExistence type="inferred from homology"/>
<evidence type="ECO:0000313" key="11">
    <source>
        <dbReference type="EMBL" id="MDL5034655.1"/>
    </source>
</evidence>
<feature type="transmembrane region" description="Helical" evidence="8">
    <location>
        <begin position="404"/>
        <end position="426"/>
    </location>
</feature>
<evidence type="ECO:0000256" key="6">
    <source>
        <dbReference type="ARBA" id="ARBA00038076"/>
    </source>
</evidence>
<evidence type="ECO:0000313" key="12">
    <source>
        <dbReference type="Proteomes" id="UP001238603"/>
    </source>
</evidence>
<feature type="domain" description="MacB-like periplasmic core" evidence="10">
    <location>
        <begin position="56"/>
        <end position="280"/>
    </location>
</feature>
<keyword evidence="5 8" id="KW-0472">Membrane</keyword>
<organism evidence="11 12">
    <name type="scientific">Roseateles subflavus</name>
    <dbReference type="NCBI Taxonomy" id="3053353"/>
    <lineage>
        <taxon>Bacteria</taxon>
        <taxon>Pseudomonadati</taxon>
        <taxon>Pseudomonadota</taxon>
        <taxon>Betaproteobacteria</taxon>
        <taxon>Burkholderiales</taxon>
        <taxon>Sphaerotilaceae</taxon>
        <taxon>Roseateles</taxon>
    </lineage>
</organism>
<dbReference type="InterPro" id="IPR003838">
    <property type="entry name" value="ABC3_permease_C"/>
</dbReference>
<protein>
    <submittedName>
        <fullName evidence="11">ABC transporter permease</fullName>
    </submittedName>
</protein>
<evidence type="ECO:0000259" key="9">
    <source>
        <dbReference type="Pfam" id="PF02687"/>
    </source>
</evidence>
<dbReference type="PANTHER" id="PTHR30572:SF4">
    <property type="entry name" value="ABC TRANSPORTER PERMEASE YTRF"/>
    <property type="match status" value="1"/>
</dbReference>
<dbReference type="RefSeq" id="WP_285984729.1">
    <property type="nucleotide sequence ID" value="NZ_JASVDS010000011.1"/>
</dbReference>
<feature type="region of interest" description="Disordered" evidence="7">
    <location>
        <begin position="1"/>
        <end position="23"/>
    </location>
</feature>
<comment type="subcellular location">
    <subcellularLocation>
        <location evidence="1">Cell membrane</location>
        <topology evidence="1">Multi-pass membrane protein</topology>
    </subcellularLocation>
</comment>
<comment type="caution">
    <text evidence="11">The sequence shown here is derived from an EMBL/GenBank/DDBJ whole genome shotgun (WGS) entry which is preliminary data.</text>
</comment>
<evidence type="ECO:0000259" key="10">
    <source>
        <dbReference type="Pfam" id="PF12704"/>
    </source>
</evidence>
<feature type="transmembrane region" description="Helical" evidence="8">
    <location>
        <begin position="315"/>
        <end position="339"/>
    </location>
</feature>
<accession>A0ABT7LP72</accession>
<evidence type="ECO:0000256" key="1">
    <source>
        <dbReference type="ARBA" id="ARBA00004651"/>
    </source>
</evidence>
<keyword evidence="3 8" id="KW-0812">Transmembrane</keyword>
<reference evidence="11 12" key="1">
    <citation type="submission" date="2023-06" db="EMBL/GenBank/DDBJ databases">
        <title>Pelomonas sp. APW6 16S ribosomal RNA gene genome sequencing and assembly.</title>
        <authorList>
            <person name="Woo H."/>
        </authorList>
    </citation>
    <scope>NUCLEOTIDE SEQUENCE [LARGE SCALE GENOMIC DNA]</scope>
    <source>
        <strain evidence="11 12">APW6</strain>
    </source>
</reference>
<feature type="domain" description="ABC3 transporter permease C-terminal" evidence="9">
    <location>
        <begin position="322"/>
        <end position="436"/>
    </location>
</feature>
<feature type="compositionally biased region" description="Polar residues" evidence="7">
    <location>
        <begin position="1"/>
        <end position="11"/>
    </location>
</feature>
<dbReference type="Pfam" id="PF12704">
    <property type="entry name" value="MacB_PCD"/>
    <property type="match status" value="1"/>
</dbReference>
<feature type="transmembrane region" description="Helical" evidence="8">
    <location>
        <begin position="57"/>
        <end position="77"/>
    </location>
</feature>
<name>A0ABT7LP72_9BURK</name>
<dbReference type="InterPro" id="IPR025857">
    <property type="entry name" value="MacB_PCD"/>
</dbReference>
<comment type="similarity">
    <text evidence="6">Belongs to the ABC-4 integral membrane protein family.</text>
</comment>
<keyword evidence="12" id="KW-1185">Reference proteome</keyword>
<evidence type="ECO:0000256" key="2">
    <source>
        <dbReference type="ARBA" id="ARBA00022475"/>
    </source>
</evidence>
<evidence type="ECO:0000256" key="8">
    <source>
        <dbReference type="SAM" id="Phobius"/>
    </source>
</evidence>